<feature type="binding site" evidence="9">
    <location>
        <position position="10"/>
    </location>
    <ligand>
        <name>Mg(2+)</name>
        <dbReference type="ChEBI" id="CHEBI:18420"/>
        <note>catalytic</note>
    </ligand>
</feature>
<dbReference type="GO" id="GO:0004521">
    <property type="term" value="F:RNA endonuclease activity"/>
    <property type="evidence" value="ECO:0007669"/>
    <property type="project" value="InterPro"/>
</dbReference>
<name>F5XNP0_MICPN</name>
<keyword evidence="4 9" id="KW-0479">Metal-binding</keyword>
<keyword evidence="6 9" id="KW-0378">Hydrolase</keyword>
<dbReference type="GO" id="GO:0046872">
    <property type="term" value="F:metal ion binding"/>
    <property type="evidence" value="ECO:0007669"/>
    <property type="project" value="UniProtKB-UniRule"/>
</dbReference>
<dbReference type="Gene3D" id="3.30.70.240">
    <property type="match status" value="1"/>
</dbReference>
<dbReference type="GO" id="GO:0051607">
    <property type="term" value="P:defense response to virus"/>
    <property type="evidence" value="ECO:0007669"/>
    <property type="project" value="UniProtKB-UniRule"/>
</dbReference>
<comment type="function">
    <text evidence="9">CRISPR (clustered regularly interspaced short palindromic repeat), is an adaptive immune system that provides protection against mobile genetic elements (viruses, transposable elements and conjugative plasmids). CRISPR clusters contain sequences complementary to antecedent mobile elements and target invading nucleic acids. CRISPR clusters are transcribed and processed into CRISPR RNA (crRNA). Functions as a ssRNA-specific endoribonuclease. Involved in the integration of spacer DNA into the CRISPR cassette.</text>
</comment>
<evidence type="ECO:0000256" key="6">
    <source>
        <dbReference type="ARBA" id="ARBA00022801"/>
    </source>
</evidence>
<keyword evidence="11" id="KW-1185">Reference proteome</keyword>
<dbReference type="CDD" id="cd09725">
    <property type="entry name" value="Cas2_I_II_III"/>
    <property type="match status" value="1"/>
</dbReference>
<comment type="cofactor">
    <cofactor evidence="1 9">
        <name>Mg(2+)</name>
        <dbReference type="ChEBI" id="CHEBI:18420"/>
    </cofactor>
</comment>
<dbReference type="STRING" id="1032480.MLP_11400"/>
<evidence type="ECO:0000313" key="11">
    <source>
        <dbReference type="Proteomes" id="UP000007947"/>
    </source>
</evidence>
<evidence type="ECO:0000256" key="8">
    <source>
        <dbReference type="ARBA" id="ARBA00023118"/>
    </source>
</evidence>
<comment type="similarity">
    <text evidence="2 9">Belongs to the CRISPR-associated endoribonuclease Cas2 protein family.</text>
</comment>
<keyword evidence="5 9" id="KW-0255">Endonuclease</keyword>
<protein>
    <recommendedName>
        <fullName evidence="9">CRISPR-associated endoribonuclease Cas2</fullName>
        <ecNumber evidence="9">3.1.-.-</ecNumber>
    </recommendedName>
</protein>
<evidence type="ECO:0000313" key="10">
    <source>
        <dbReference type="EMBL" id="BAK34154.1"/>
    </source>
</evidence>
<dbReference type="PANTHER" id="PTHR34405:SF3">
    <property type="entry name" value="CRISPR-ASSOCIATED ENDORIBONUCLEASE CAS2 3"/>
    <property type="match status" value="1"/>
</dbReference>
<comment type="subunit">
    <text evidence="9">Homodimer, forms a heterotetramer with a Cas1 homodimer.</text>
</comment>
<evidence type="ECO:0000256" key="5">
    <source>
        <dbReference type="ARBA" id="ARBA00022759"/>
    </source>
</evidence>
<keyword evidence="7 9" id="KW-0460">Magnesium</keyword>
<dbReference type="AlphaFoldDB" id="F5XNP0"/>
<evidence type="ECO:0000256" key="4">
    <source>
        <dbReference type="ARBA" id="ARBA00022723"/>
    </source>
</evidence>
<dbReference type="GO" id="GO:0016787">
    <property type="term" value="F:hydrolase activity"/>
    <property type="evidence" value="ECO:0007669"/>
    <property type="project" value="UniProtKB-KW"/>
</dbReference>
<sequence length="94" mass="10503">MALTIVAAYDVSDDSRRARLAALLQTCGDRIQLSVFVLTLGDDELDELQARALSIIDPEEDSLYLFRQCGGCWEAARCIGQAYPPTQEYFWAVL</sequence>
<dbReference type="HAMAP" id="MF_01471">
    <property type="entry name" value="Cas2"/>
    <property type="match status" value="1"/>
</dbReference>
<dbReference type="GO" id="GO:0043571">
    <property type="term" value="P:maintenance of CRISPR repeat elements"/>
    <property type="evidence" value="ECO:0007669"/>
    <property type="project" value="UniProtKB-UniRule"/>
</dbReference>
<evidence type="ECO:0000256" key="1">
    <source>
        <dbReference type="ARBA" id="ARBA00001946"/>
    </source>
</evidence>
<dbReference type="EMBL" id="AP012204">
    <property type="protein sequence ID" value="BAK34154.1"/>
    <property type="molecule type" value="Genomic_DNA"/>
</dbReference>
<dbReference type="EC" id="3.1.-.-" evidence="9"/>
<proteinExistence type="inferred from homology"/>
<evidence type="ECO:0000256" key="2">
    <source>
        <dbReference type="ARBA" id="ARBA00009959"/>
    </source>
</evidence>
<dbReference type="Pfam" id="PF09827">
    <property type="entry name" value="CRISPR_Cas2"/>
    <property type="match status" value="1"/>
</dbReference>
<dbReference type="SUPFAM" id="SSF143430">
    <property type="entry name" value="TTP0101/SSO1404-like"/>
    <property type="match status" value="1"/>
</dbReference>
<keyword evidence="3 9" id="KW-0540">Nuclease</keyword>
<dbReference type="eggNOG" id="COG1343">
    <property type="taxonomic scope" value="Bacteria"/>
</dbReference>
<evidence type="ECO:0000256" key="3">
    <source>
        <dbReference type="ARBA" id="ARBA00022722"/>
    </source>
</evidence>
<keyword evidence="8 9" id="KW-0051">Antiviral defense</keyword>
<organism evidence="10 11">
    <name type="scientific">Microlunatus phosphovorus (strain ATCC 700054 / DSM 10555 / JCM 9379 / NBRC 101784 / NCIMB 13414 / VKM Ac-1990 / NM-1)</name>
    <dbReference type="NCBI Taxonomy" id="1032480"/>
    <lineage>
        <taxon>Bacteria</taxon>
        <taxon>Bacillati</taxon>
        <taxon>Actinomycetota</taxon>
        <taxon>Actinomycetes</taxon>
        <taxon>Propionibacteriales</taxon>
        <taxon>Propionibacteriaceae</taxon>
        <taxon>Microlunatus</taxon>
    </lineage>
</organism>
<dbReference type="KEGG" id="mph:MLP_11400"/>
<dbReference type="InterPro" id="IPR019199">
    <property type="entry name" value="Virulence_VapD/CRISPR_Cas2"/>
</dbReference>
<dbReference type="NCBIfam" id="TIGR01573">
    <property type="entry name" value="cas2"/>
    <property type="match status" value="1"/>
</dbReference>
<reference evidence="10 11" key="1">
    <citation type="submission" date="2011-05" db="EMBL/GenBank/DDBJ databases">
        <title>Whole genome sequence of Microlunatus phosphovorus NM-1.</title>
        <authorList>
            <person name="Hosoyama A."/>
            <person name="Sasaki K."/>
            <person name="Harada T."/>
            <person name="Igarashi R."/>
            <person name="Kawakoshi A."/>
            <person name="Sasagawa M."/>
            <person name="Fukada J."/>
            <person name="Nakamura S."/>
            <person name="Katano Y."/>
            <person name="Hanada S."/>
            <person name="Kamagata Y."/>
            <person name="Nakamura N."/>
            <person name="Yamazaki S."/>
            <person name="Fujita N."/>
        </authorList>
    </citation>
    <scope>NUCLEOTIDE SEQUENCE [LARGE SCALE GENOMIC DNA]</scope>
    <source>
        <strain evidence="11">ATCC 700054 / DSM 10555 / JCM 9379 / NBRC 101784 / NCIMB 13414 / VKM Ac-1990 / NM-1</strain>
    </source>
</reference>
<evidence type="ECO:0000256" key="7">
    <source>
        <dbReference type="ARBA" id="ARBA00022842"/>
    </source>
</evidence>
<dbReference type="InterPro" id="IPR021127">
    <property type="entry name" value="CRISPR_associated_Cas2"/>
</dbReference>
<evidence type="ECO:0000256" key="9">
    <source>
        <dbReference type="HAMAP-Rule" id="MF_01471"/>
    </source>
</evidence>
<accession>F5XNP0</accession>
<dbReference type="HOGENOM" id="CLU_161124_3_0_11"/>
<dbReference type="Proteomes" id="UP000007947">
    <property type="component" value="Chromosome"/>
</dbReference>
<gene>
    <name evidence="9 10" type="primary">cas2</name>
    <name evidence="10" type="ordered locus">MLP_11400</name>
</gene>
<dbReference type="OrthoDB" id="9798176at2"/>
<dbReference type="PANTHER" id="PTHR34405">
    <property type="entry name" value="CRISPR-ASSOCIATED ENDORIBONUCLEASE CAS2"/>
    <property type="match status" value="1"/>
</dbReference>